<dbReference type="InterPro" id="IPR011990">
    <property type="entry name" value="TPR-like_helical_dom_sf"/>
</dbReference>
<evidence type="ECO:0000256" key="5">
    <source>
        <dbReference type="ARBA" id="ARBA00023237"/>
    </source>
</evidence>
<keyword evidence="3" id="KW-0732">Signal</keyword>
<evidence type="ECO:0000256" key="3">
    <source>
        <dbReference type="ARBA" id="ARBA00022729"/>
    </source>
</evidence>
<reference evidence="9 12" key="1">
    <citation type="submission" date="2016-11" db="EMBL/GenBank/DDBJ databases">
        <title>Whole genomes of Flavobacteriaceae.</title>
        <authorList>
            <person name="Stine C."/>
            <person name="Li C."/>
            <person name="Tadesse D."/>
        </authorList>
    </citation>
    <scope>NUCLEOTIDE SEQUENCE [LARGE SCALE GENOMIC DNA]</scope>
    <source>
        <strain evidence="9 12">ATCC 19366</strain>
    </source>
</reference>
<evidence type="ECO:0000256" key="4">
    <source>
        <dbReference type="ARBA" id="ARBA00023136"/>
    </source>
</evidence>
<dbReference type="EMBL" id="MUHB01000022">
    <property type="protein sequence ID" value="OXB00634.1"/>
    <property type="molecule type" value="Genomic_DNA"/>
</dbReference>
<proteinExistence type="inferred from homology"/>
<sequence>MKNIFITTILSVTLLVSCADLEVTPTSFVTEDNYFKTQDDAVASVTAVYASLSLDPGEQSLFGRNLYFLTDMATDYASAGVSATNPQVRALSSLTHDATSDRVQVAWRQIYAGINRANVAIDNIPKVSGSEVVKTRLINEAKFIRGLLYFQAVRLWGGVPIVLHEPTSIQLESLKSRRATVDEVYNQIILDLKDAESLPATYTAADAGRATSGAAKAILTKVYLTRKDWPNAIAKANEVINGGYGYALFEDFQDIFTKTKKNGKEHIFSVQFEPNQAGNGSSGSTFQGTSFTGFTATEPADIISDVALFYDIYAAGDKRRDVSYAKQLLNPTTGTLYTFPKPLFKKYLDLSNLATPGNVAINFPVIRYADILLSLAEAINEQGAPTPEAYELINQVRRRAFGKPITTPDPTVDLSGLTQDTFRAAIQEERKKEFVQEGQRWFDLVRWGTLVTEVKKVTAKNSVSEKNNLYPIPQSERNIDPVGLPQNPGYGN</sequence>
<protein>
    <submittedName>
        <fullName evidence="9">RagB/SusD family nutrient uptake outer membrane protein</fullName>
    </submittedName>
    <submittedName>
        <fullName evidence="10">Starch-binding associating with outer membrane</fullName>
    </submittedName>
</protein>
<reference evidence="10 11" key="2">
    <citation type="submission" date="2016-11" db="EMBL/GenBank/DDBJ databases">
        <authorList>
            <person name="Varghese N."/>
            <person name="Submissions S."/>
        </authorList>
    </citation>
    <scope>NUCLEOTIDE SEQUENCE [LARGE SCALE GENOMIC DNA]</scope>
    <source>
        <strain evidence="10 11">DSM 6368</strain>
    </source>
</reference>
<dbReference type="Proteomes" id="UP000184216">
    <property type="component" value="Unassembled WGS sequence"/>
</dbReference>
<keyword evidence="4" id="KW-0472">Membrane</keyword>
<dbReference type="CDD" id="cd08977">
    <property type="entry name" value="SusD"/>
    <property type="match status" value="1"/>
</dbReference>
<name>A0AB36NWT1_9FLAO</name>
<accession>A0AB36NWT1</accession>
<keyword evidence="5" id="KW-0998">Cell outer membrane</keyword>
<feature type="domain" description="RagB/SusD" evidence="7">
    <location>
        <begin position="341"/>
        <end position="490"/>
    </location>
</feature>
<dbReference type="RefSeq" id="WP_073395199.1">
    <property type="nucleotide sequence ID" value="NZ_FRBX01000003.1"/>
</dbReference>
<feature type="region of interest" description="Disordered" evidence="6">
    <location>
        <begin position="468"/>
        <end position="492"/>
    </location>
</feature>
<dbReference type="GO" id="GO:0009279">
    <property type="term" value="C:cell outer membrane"/>
    <property type="evidence" value="ECO:0007669"/>
    <property type="project" value="UniProtKB-SubCell"/>
</dbReference>
<evidence type="ECO:0000259" key="8">
    <source>
        <dbReference type="Pfam" id="PF14322"/>
    </source>
</evidence>
<keyword evidence="11" id="KW-1185">Reference proteome</keyword>
<gene>
    <name evidence="9" type="ORF">B0A72_19580</name>
    <name evidence="10" type="ORF">SAMN05444387_2413</name>
</gene>
<evidence type="ECO:0000256" key="6">
    <source>
        <dbReference type="SAM" id="MobiDB-lite"/>
    </source>
</evidence>
<dbReference type="PROSITE" id="PS51257">
    <property type="entry name" value="PROKAR_LIPOPROTEIN"/>
    <property type="match status" value="1"/>
</dbReference>
<evidence type="ECO:0000313" key="10">
    <source>
        <dbReference type="EMBL" id="SHM40610.1"/>
    </source>
</evidence>
<evidence type="ECO:0000259" key="7">
    <source>
        <dbReference type="Pfam" id="PF07980"/>
    </source>
</evidence>
<comment type="subcellular location">
    <subcellularLocation>
        <location evidence="1">Cell outer membrane</location>
    </subcellularLocation>
</comment>
<evidence type="ECO:0000313" key="9">
    <source>
        <dbReference type="EMBL" id="OXB00634.1"/>
    </source>
</evidence>
<dbReference type="EMBL" id="FRBX01000003">
    <property type="protein sequence ID" value="SHM40610.1"/>
    <property type="molecule type" value="Genomic_DNA"/>
</dbReference>
<dbReference type="AlphaFoldDB" id="A0AB36NWT1"/>
<evidence type="ECO:0000313" key="12">
    <source>
        <dbReference type="Proteomes" id="UP000198431"/>
    </source>
</evidence>
<dbReference type="SUPFAM" id="SSF48452">
    <property type="entry name" value="TPR-like"/>
    <property type="match status" value="1"/>
</dbReference>
<dbReference type="Proteomes" id="UP000198431">
    <property type="component" value="Unassembled WGS sequence"/>
</dbReference>
<comment type="similarity">
    <text evidence="2">Belongs to the SusD family.</text>
</comment>
<dbReference type="Pfam" id="PF07980">
    <property type="entry name" value="SusD_RagB"/>
    <property type="match status" value="1"/>
</dbReference>
<dbReference type="InterPro" id="IPR012944">
    <property type="entry name" value="SusD_RagB_dom"/>
</dbReference>
<evidence type="ECO:0000256" key="1">
    <source>
        <dbReference type="ARBA" id="ARBA00004442"/>
    </source>
</evidence>
<organism evidence="9 12">
    <name type="scientific">Flavobacterium pectinovorum</name>
    <dbReference type="NCBI Taxonomy" id="29533"/>
    <lineage>
        <taxon>Bacteria</taxon>
        <taxon>Pseudomonadati</taxon>
        <taxon>Bacteroidota</taxon>
        <taxon>Flavobacteriia</taxon>
        <taxon>Flavobacteriales</taxon>
        <taxon>Flavobacteriaceae</taxon>
        <taxon>Flavobacterium</taxon>
    </lineage>
</organism>
<feature type="domain" description="SusD-like N-terminal" evidence="8">
    <location>
        <begin position="72"/>
        <end position="224"/>
    </location>
</feature>
<evidence type="ECO:0000256" key="2">
    <source>
        <dbReference type="ARBA" id="ARBA00006275"/>
    </source>
</evidence>
<evidence type="ECO:0000313" key="11">
    <source>
        <dbReference type="Proteomes" id="UP000184216"/>
    </source>
</evidence>
<comment type="caution">
    <text evidence="9">The sequence shown here is derived from an EMBL/GenBank/DDBJ whole genome shotgun (WGS) entry which is preliminary data.</text>
</comment>
<dbReference type="InterPro" id="IPR033985">
    <property type="entry name" value="SusD-like_N"/>
</dbReference>
<dbReference type="Gene3D" id="1.25.40.390">
    <property type="match status" value="1"/>
</dbReference>
<dbReference type="Pfam" id="PF14322">
    <property type="entry name" value="SusD-like_3"/>
    <property type="match status" value="1"/>
</dbReference>